<dbReference type="EMBL" id="LILC01000019">
    <property type="protein sequence ID" value="KOO43901.1"/>
    <property type="molecule type" value="Genomic_DNA"/>
</dbReference>
<dbReference type="Gene3D" id="3.10.350.10">
    <property type="entry name" value="LysM domain"/>
    <property type="match status" value="1"/>
</dbReference>
<dbReference type="Proteomes" id="UP000037558">
    <property type="component" value="Unassembled WGS sequence"/>
</dbReference>
<dbReference type="OrthoDB" id="2691912at2"/>
<dbReference type="InterPro" id="IPR036779">
    <property type="entry name" value="LysM_dom_sf"/>
</dbReference>
<evidence type="ECO:0000313" key="1">
    <source>
        <dbReference type="EMBL" id="KOO43901.1"/>
    </source>
</evidence>
<keyword evidence="2" id="KW-1185">Reference proteome</keyword>
<gene>
    <name evidence="1" type="ORF">AMD01_14280</name>
</gene>
<name>A0A0M0KYJ7_9BACI</name>
<sequence length="112" mass="12517">MKKLIILVVCLFFAFIIYHDIAKGTLPITATTASAPVYKSTEKATKKTKNSSYVTVKIQPGDTVLSIIEEVNKDTRSIPMQRIISDFSGLNKQTTPDKIQVGKTYKFPIYSK</sequence>
<accession>A0A0M0KYJ7</accession>
<evidence type="ECO:0000313" key="2">
    <source>
        <dbReference type="Proteomes" id="UP000037558"/>
    </source>
</evidence>
<protein>
    <recommendedName>
        <fullName evidence="3">LysM domain-containing protein</fullName>
    </recommendedName>
</protein>
<organism evidence="1 2">
    <name type="scientific">Priestia koreensis</name>
    <dbReference type="NCBI Taxonomy" id="284581"/>
    <lineage>
        <taxon>Bacteria</taxon>
        <taxon>Bacillati</taxon>
        <taxon>Bacillota</taxon>
        <taxon>Bacilli</taxon>
        <taxon>Bacillales</taxon>
        <taxon>Bacillaceae</taxon>
        <taxon>Priestia</taxon>
    </lineage>
</organism>
<dbReference type="RefSeq" id="WP_053402101.1">
    <property type="nucleotide sequence ID" value="NZ_LILC01000019.1"/>
</dbReference>
<dbReference type="AlphaFoldDB" id="A0A0M0KYJ7"/>
<reference evidence="2" key="1">
    <citation type="submission" date="2015-08" db="EMBL/GenBank/DDBJ databases">
        <title>Fjat-14210 dsm16467.</title>
        <authorList>
            <person name="Liu B."/>
            <person name="Wang J."/>
            <person name="Zhu Y."/>
            <person name="Liu G."/>
            <person name="Chen Q."/>
            <person name="Chen Z."/>
            <person name="Lan J."/>
            <person name="Che J."/>
            <person name="Ge C."/>
            <person name="Shi H."/>
            <person name="Pan Z."/>
            <person name="Liu X."/>
        </authorList>
    </citation>
    <scope>NUCLEOTIDE SEQUENCE [LARGE SCALE GENOMIC DNA]</scope>
    <source>
        <strain evidence="2">DSM 16467</strain>
    </source>
</reference>
<comment type="caution">
    <text evidence="1">The sequence shown here is derived from an EMBL/GenBank/DDBJ whole genome shotgun (WGS) entry which is preliminary data.</text>
</comment>
<dbReference type="STRING" id="284581.AMD01_14280"/>
<dbReference type="PATRIC" id="fig|284581.3.peg.3927"/>
<proteinExistence type="predicted"/>
<evidence type="ECO:0008006" key="3">
    <source>
        <dbReference type="Google" id="ProtNLM"/>
    </source>
</evidence>